<comment type="caution">
    <text evidence="2">The sequence shown here is derived from an EMBL/GenBank/DDBJ whole genome shotgun (WGS) entry which is preliminary data.</text>
</comment>
<proteinExistence type="predicted"/>
<dbReference type="GeneID" id="26909773"/>
<feature type="compositionally biased region" description="Polar residues" evidence="1">
    <location>
        <begin position="309"/>
        <end position="319"/>
    </location>
</feature>
<feature type="compositionally biased region" description="Pro residues" evidence="1">
    <location>
        <begin position="232"/>
        <end position="244"/>
    </location>
</feature>
<feature type="compositionally biased region" description="Low complexity" evidence="1">
    <location>
        <begin position="284"/>
        <end position="293"/>
    </location>
</feature>
<dbReference type="OMA" id="MSANAPF"/>
<accession>A0A0M9FQD2</accession>
<evidence type="ECO:0000256" key="1">
    <source>
        <dbReference type="SAM" id="MobiDB-lite"/>
    </source>
</evidence>
<evidence type="ECO:0000313" key="2">
    <source>
        <dbReference type="EMBL" id="KPA73857.1"/>
    </source>
</evidence>
<dbReference type="EMBL" id="LGTL01000032">
    <property type="protein sequence ID" value="KPA73857.1"/>
    <property type="molecule type" value="Genomic_DNA"/>
</dbReference>
<evidence type="ECO:0008006" key="4">
    <source>
        <dbReference type="Google" id="ProtNLM"/>
    </source>
</evidence>
<gene>
    <name evidence="2" type="ORF">ABB37_09490</name>
</gene>
<sequence>MPKAFLDAAQRQRSDQLHSTHRALSAVEEAARKAVKQHDKYMRTMESVVSAILDNSDRMEETRMLFGPQGEEVIAPTFEVTGRFADAFVAWKSSAEVQKMREDLDALGYLSGMAKRSVKLAEKSSSDLEKAAQNAAQVRKKAKDVAVGRTLTSRENRRAAKRTEVEAQVQVMNDAVVESMLSIAKWWSSKLVAVTNGIYSSYADIGAATTALFPPPSPAVRPVSAGEHAPLGTPPPPPQPPALPPSELRQDPSLNHLTAVHADPTVPAAHSIPPSSVSARHPQTTTTNSSVSNTRTATAVTANAETLTRNAASSPSLLTSAEHRDDAGGPMQGRASEAVTVVPPPTAGVPLVFRTR</sequence>
<feature type="region of interest" description="Disordered" evidence="1">
    <location>
        <begin position="266"/>
        <end position="293"/>
    </location>
</feature>
<feature type="region of interest" description="Disordered" evidence="1">
    <location>
        <begin position="218"/>
        <end position="251"/>
    </location>
</feature>
<dbReference type="RefSeq" id="XP_015652296.1">
    <property type="nucleotide sequence ID" value="XM_015808976.1"/>
</dbReference>
<evidence type="ECO:0000313" key="3">
    <source>
        <dbReference type="Proteomes" id="UP000037923"/>
    </source>
</evidence>
<name>A0A0M9FQD2_LEPPY</name>
<dbReference type="Proteomes" id="UP000037923">
    <property type="component" value="Unassembled WGS sequence"/>
</dbReference>
<dbReference type="RefSeq" id="XP_015652295.1">
    <property type="nucleotide sequence ID" value="XM_015808975.1"/>
</dbReference>
<protein>
    <recommendedName>
        <fullName evidence="4">BAR domain-containing protein</fullName>
    </recommendedName>
</protein>
<feature type="region of interest" description="Disordered" evidence="1">
    <location>
        <begin position="308"/>
        <end position="356"/>
    </location>
</feature>
<dbReference type="OrthoDB" id="10546201at2759"/>
<keyword evidence="3" id="KW-1185">Reference proteome</keyword>
<organism evidence="2 3">
    <name type="scientific">Leptomonas pyrrhocoris</name>
    <name type="common">Firebug parasite</name>
    <dbReference type="NCBI Taxonomy" id="157538"/>
    <lineage>
        <taxon>Eukaryota</taxon>
        <taxon>Discoba</taxon>
        <taxon>Euglenozoa</taxon>
        <taxon>Kinetoplastea</taxon>
        <taxon>Metakinetoplastina</taxon>
        <taxon>Trypanosomatida</taxon>
        <taxon>Trypanosomatidae</taxon>
        <taxon>Leishmaniinae</taxon>
        <taxon>Leptomonas</taxon>
    </lineage>
</organism>
<dbReference type="VEuPathDB" id="TriTrypDB:LpyrH10_32_0230"/>
<feature type="compositionally biased region" description="Polar residues" evidence="1">
    <location>
        <begin position="273"/>
        <end position="283"/>
    </location>
</feature>
<dbReference type="EMBL" id="LGTL01000032">
    <property type="protein sequence ID" value="KPA73856.1"/>
    <property type="molecule type" value="Genomic_DNA"/>
</dbReference>
<dbReference type="AlphaFoldDB" id="A0A0M9FQD2"/>
<feature type="compositionally biased region" description="Low complexity" evidence="1">
    <location>
        <begin position="220"/>
        <end position="231"/>
    </location>
</feature>
<dbReference type="RefSeq" id="XP_015652297.1">
    <property type="nucleotide sequence ID" value="XM_015808977.1"/>
</dbReference>
<dbReference type="EMBL" id="LGTL01000032">
    <property type="protein sequence ID" value="KPA73858.1"/>
    <property type="molecule type" value="Genomic_DNA"/>
</dbReference>
<reference evidence="2 3" key="1">
    <citation type="submission" date="2015-07" db="EMBL/GenBank/DDBJ databases">
        <title>High-quality genome of monoxenous trypanosomatid Leptomonas pyrrhocoris.</title>
        <authorList>
            <person name="Flegontov P."/>
            <person name="Butenko A."/>
            <person name="Firsov S."/>
            <person name="Vlcek C."/>
            <person name="Logacheva M.D."/>
            <person name="Field M."/>
            <person name="Filatov D."/>
            <person name="Flegontova O."/>
            <person name="Gerasimov E."/>
            <person name="Jackson A.P."/>
            <person name="Kelly S."/>
            <person name="Opperdoes F."/>
            <person name="O'Reilly A."/>
            <person name="Votypka J."/>
            <person name="Yurchenko V."/>
            <person name="Lukes J."/>
        </authorList>
    </citation>
    <scope>NUCLEOTIDE SEQUENCE [LARGE SCALE GENOMIC DNA]</scope>
    <source>
        <strain evidence="2">H10</strain>
    </source>
</reference>